<dbReference type="Gene3D" id="3.40.980.10">
    <property type="entry name" value="MoaB/Mog-like domain"/>
    <property type="match status" value="1"/>
</dbReference>
<keyword evidence="6" id="KW-0808">Transferase</keyword>
<protein>
    <recommendedName>
        <fullName evidence="6">Molybdopterin molybdenumtransferase</fullName>
        <ecNumber evidence="6">2.10.1.1</ecNumber>
    </recommendedName>
</protein>
<evidence type="ECO:0000256" key="1">
    <source>
        <dbReference type="ARBA" id="ARBA00002901"/>
    </source>
</evidence>
<dbReference type="InterPro" id="IPR036688">
    <property type="entry name" value="MoeA_C_domain_IV_sf"/>
</dbReference>
<feature type="domain" description="MoaB/Mog" evidence="7">
    <location>
        <begin position="139"/>
        <end position="275"/>
    </location>
</feature>
<evidence type="ECO:0000313" key="9">
    <source>
        <dbReference type="Proteomes" id="UP001596297"/>
    </source>
</evidence>
<evidence type="ECO:0000259" key="7">
    <source>
        <dbReference type="SMART" id="SM00852"/>
    </source>
</evidence>
<evidence type="ECO:0000256" key="2">
    <source>
        <dbReference type="ARBA" id="ARBA00005046"/>
    </source>
</evidence>
<dbReference type="SUPFAM" id="SSF63882">
    <property type="entry name" value="MoeA N-terminal region -like"/>
    <property type="match status" value="1"/>
</dbReference>
<comment type="similarity">
    <text evidence="3 6">Belongs to the MoeA family.</text>
</comment>
<dbReference type="Pfam" id="PF03454">
    <property type="entry name" value="MoeA_C"/>
    <property type="match status" value="1"/>
</dbReference>
<dbReference type="InterPro" id="IPR005111">
    <property type="entry name" value="MoeA_C_domain_IV"/>
</dbReference>
<dbReference type="InterPro" id="IPR036425">
    <property type="entry name" value="MoaB/Mog-like_dom_sf"/>
</dbReference>
<keyword evidence="6" id="KW-0500">Molybdenum</keyword>
<evidence type="ECO:0000256" key="6">
    <source>
        <dbReference type="RuleBase" id="RU365090"/>
    </source>
</evidence>
<dbReference type="Gene3D" id="2.40.340.10">
    <property type="entry name" value="MoeA, C-terminal, domain IV"/>
    <property type="match status" value="1"/>
</dbReference>
<accession>A0ABW1YCZ6</accession>
<sequence>MSHPSAPVSALDGVACRQVDTLAATHEQPVRLRLAGESRAGSPGWEPLGPGECARIYTGAPLPPGADAICPVEQLGSGAPEGWVDLLRPARPEDVRPLGEDFGAGEMVLPPGRLTPERLALAAALGHAAVPVLRPWRVALLSTGDEVKEPGEPLLPGEVYDSNRVGLRALLSECGCGVLDLGHAPDHPGALAERLESLGGADLLLTSGGVSMGRYDFVRDLLLERGKVDFWKVRMRPGGPVMLGTWADTPVLALPGNPVSSLVVFQVLARPALTGEGLHRVWLRAGSRFSSLPDKTLFVRATCTGGTVQPYPRQSSGVLRSLSESQALAVIPEGQDKAPGDEVEVLLL</sequence>
<dbReference type="PANTHER" id="PTHR10192:SF5">
    <property type="entry name" value="GEPHYRIN"/>
    <property type="match status" value="1"/>
</dbReference>
<dbReference type="EC" id="2.10.1.1" evidence="6"/>
<evidence type="ECO:0000256" key="4">
    <source>
        <dbReference type="ARBA" id="ARBA00023150"/>
    </source>
</evidence>
<proteinExistence type="inferred from homology"/>
<keyword evidence="9" id="KW-1185">Reference proteome</keyword>
<keyword evidence="4 6" id="KW-0501">Molybdenum cofactor biosynthesis</keyword>
<dbReference type="Gene3D" id="3.90.105.10">
    <property type="entry name" value="Molybdopterin biosynthesis moea protein, domain 2"/>
    <property type="match status" value="1"/>
</dbReference>
<evidence type="ECO:0000256" key="3">
    <source>
        <dbReference type="ARBA" id="ARBA00010763"/>
    </source>
</evidence>
<comment type="pathway">
    <text evidence="2 6">Cofactor biosynthesis; molybdopterin biosynthesis.</text>
</comment>
<dbReference type="SUPFAM" id="SSF53218">
    <property type="entry name" value="Molybdenum cofactor biosynthesis proteins"/>
    <property type="match status" value="1"/>
</dbReference>
<dbReference type="Gene3D" id="2.170.190.11">
    <property type="entry name" value="Molybdopterin biosynthesis moea protein, domain 3"/>
    <property type="match status" value="1"/>
</dbReference>
<dbReference type="RefSeq" id="WP_380082114.1">
    <property type="nucleotide sequence ID" value="NZ_JBHSWD010000001.1"/>
</dbReference>
<dbReference type="InterPro" id="IPR001453">
    <property type="entry name" value="MoaB/Mog_dom"/>
</dbReference>
<dbReference type="SMART" id="SM00852">
    <property type="entry name" value="MoCF_biosynth"/>
    <property type="match status" value="1"/>
</dbReference>
<comment type="function">
    <text evidence="1 6">Catalyzes the insertion of molybdate into adenylated molybdopterin with the concomitant release of AMP.</text>
</comment>
<keyword evidence="6" id="KW-0460">Magnesium</keyword>
<comment type="caution">
    <text evidence="8">The sequence shown here is derived from an EMBL/GenBank/DDBJ whole genome shotgun (WGS) entry which is preliminary data.</text>
</comment>
<dbReference type="CDD" id="cd00887">
    <property type="entry name" value="MoeA"/>
    <property type="match status" value="1"/>
</dbReference>
<evidence type="ECO:0000313" key="8">
    <source>
        <dbReference type="EMBL" id="MFC6591107.1"/>
    </source>
</evidence>
<dbReference type="EMBL" id="JBHSWD010000001">
    <property type="protein sequence ID" value="MFC6591107.1"/>
    <property type="molecule type" value="Genomic_DNA"/>
</dbReference>
<reference evidence="9" key="1">
    <citation type="journal article" date="2019" name="Int. J. Syst. Evol. Microbiol.">
        <title>The Global Catalogue of Microorganisms (GCM) 10K type strain sequencing project: providing services to taxonomists for standard genome sequencing and annotation.</title>
        <authorList>
            <consortium name="The Broad Institute Genomics Platform"/>
            <consortium name="The Broad Institute Genome Sequencing Center for Infectious Disease"/>
            <person name="Wu L."/>
            <person name="Ma J."/>
        </authorList>
    </citation>
    <scope>NUCLEOTIDE SEQUENCE [LARGE SCALE GENOMIC DNA]</scope>
    <source>
        <strain evidence="9">CGMCC 1.15772</strain>
    </source>
</reference>
<keyword evidence="6" id="KW-0479">Metal-binding</keyword>
<dbReference type="InterPro" id="IPR005110">
    <property type="entry name" value="MoeA_linker/N"/>
</dbReference>
<comment type="catalytic activity">
    <reaction evidence="5">
        <text>adenylyl-molybdopterin + molybdate = Mo-molybdopterin + AMP + H(+)</text>
        <dbReference type="Rhea" id="RHEA:35047"/>
        <dbReference type="ChEBI" id="CHEBI:15378"/>
        <dbReference type="ChEBI" id="CHEBI:36264"/>
        <dbReference type="ChEBI" id="CHEBI:62727"/>
        <dbReference type="ChEBI" id="CHEBI:71302"/>
        <dbReference type="ChEBI" id="CHEBI:456215"/>
        <dbReference type="EC" id="2.10.1.1"/>
    </reaction>
</comment>
<dbReference type="NCBIfam" id="NF045515">
    <property type="entry name" value="Glp_gephyrin"/>
    <property type="match status" value="1"/>
</dbReference>
<dbReference type="InterPro" id="IPR036135">
    <property type="entry name" value="MoeA_linker/N_sf"/>
</dbReference>
<dbReference type="SUPFAM" id="SSF63867">
    <property type="entry name" value="MoeA C-terminal domain-like"/>
    <property type="match status" value="1"/>
</dbReference>
<gene>
    <name evidence="8" type="primary">glp</name>
    <name evidence="8" type="ORF">ACFP81_03050</name>
</gene>
<comment type="cofactor">
    <cofactor evidence="6">
        <name>Mg(2+)</name>
        <dbReference type="ChEBI" id="CHEBI:18420"/>
    </cofactor>
</comment>
<dbReference type="InterPro" id="IPR038987">
    <property type="entry name" value="MoeA-like"/>
</dbReference>
<dbReference type="NCBIfam" id="TIGR00177">
    <property type="entry name" value="molyb_syn"/>
    <property type="match status" value="1"/>
</dbReference>
<dbReference type="Pfam" id="PF00994">
    <property type="entry name" value="MoCF_biosynth"/>
    <property type="match status" value="1"/>
</dbReference>
<dbReference type="Proteomes" id="UP001596297">
    <property type="component" value="Unassembled WGS sequence"/>
</dbReference>
<dbReference type="PANTHER" id="PTHR10192">
    <property type="entry name" value="MOLYBDOPTERIN BIOSYNTHESIS PROTEIN"/>
    <property type="match status" value="1"/>
</dbReference>
<organism evidence="8 9">
    <name type="scientific">Deinococcus lacus</name>
    <dbReference type="NCBI Taxonomy" id="392561"/>
    <lineage>
        <taxon>Bacteria</taxon>
        <taxon>Thermotogati</taxon>
        <taxon>Deinococcota</taxon>
        <taxon>Deinococci</taxon>
        <taxon>Deinococcales</taxon>
        <taxon>Deinococcaceae</taxon>
        <taxon>Deinococcus</taxon>
    </lineage>
</organism>
<evidence type="ECO:0000256" key="5">
    <source>
        <dbReference type="ARBA" id="ARBA00047317"/>
    </source>
</evidence>
<name>A0ABW1YCZ6_9DEIO</name>
<dbReference type="Pfam" id="PF03453">
    <property type="entry name" value="MoeA_N"/>
    <property type="match status" value="1"/>
</dbReference>